<dbReference type="AlphaFoldDB" id="A0A9P4I2G3"/>
<feature type="compositionally biased region" description="Acidic residues" evidence="1">
    <location>
        <begin position="177"/>
        <end position="193"/>
    </location>
</feature>
<evidence type="ECO:0000256" key="1">
    <source>
        <dbReference type="SAM" id="MobiDB-lite"/>
    </source>
</evidence>
<dbReference type="InterPro" id="IPR031355">
    <property type="entry name" value="YBL010C/LAA2-like"/>
</dbReference>
<dbReference type="PANTHER" id="PTHR38698">
    <property type="entry name" value="EXPRESSED PROTEIN"/>
    <property type="match status" value="1"/>
</dbReference>
<dbReference type="EMBL" id="ML978712">
    <property type="protein sequence ID" value="KAF2090962.1"/>
    <property type="molecule type" value="Genomic_DNA"/>
</dbReference>
<feature type="compositionally biased region" description="Basic and acidic residues" evidence="1">
    <location>
        <begin position="53"/>
        <end position="63"/>
    </location>
</feature>
<evidence type="ECO:0000313" key="3">
    <source>
        <dbReference type="Proteomes" id="UP000799776"/>
    </source>
</evidence>
<dbReference type="PANTHER" id="PTHR38698:SF1">
    <property type="entry name" value="FUNGAL PROTEIN"/>
    <property type="match status" value="1"/>
</dbReference>
<feature type="compositionally biased region" description="Basic and acidic residues" evidence="1">
    <location>
        <begin position="1"/>
        <end position="44"/>
    </location>
</feature>
<protein>
    <submittedName>
        <fullName evidence="2">Uncharacterized protein</fullName>
    </submittedName>
</protein>
<feature type="compositionally biased region" description="Low complexity" evidence="1">
    <location>
        <begin position="397"/>
        <end position="409"/>
    </location>
</feature>
<feature type="compositionally biased region" description="Polar residues" evidence="1">
    <location>
        <begin position="162"/>
        <end position="174"/>
    </location>
</feature>
<feature type="compositionally biased region" description="Acidic residues" evidence="1">
    <location>
        <begin position="207"/>
        <end position="241"/>
    </location>
</feature>
<feature type="region of interest" description="Disordered" evidence="1">
    <location>
        <begin position="1"/>
        <end position="265"/>
    </location>
</feature>
<proteinExistence type="predicted"/>
<reference evidence="2" key="1">
    <citation type="journal article" date="2020" name="Stud. Mycol.">
        <title>101 Dothideomycetes genomes: a test case for predicting lifestyles and emergence of pathogens.</title>
        <authorList>
            <person name="Haridas S."/>
            <person name="Albert R."/>
            <person name="Binder M."/>
            <person name="Bloem J."/>
            <person name="Labutti K."/>
            <person name="Salamov A."/>
            <person name="Andreopoulos B."/>
            <person name="Baker S."/>
            <person name="Barry K."/>
            <person name="Bills G."/>
            <person name="Bluhm B."/>
            <person name="Cannon C."/>
            <person name="Castanera R."/>
            <person name="Culley D."/>
            <person name="Daum C."/>
            <person name="Ezra D."/>
            <person name="Gonzalez J."/>
            <person name="Henrissat B."/>
            <person name="Kuo A."/>
            <person name="Liang C."/>
            <person name="Lipzen A."/>
            <person name="Lutzoni F."/>
            <person name="Magnuson J."/>
            <person name="Mondo S."/>
            <person name="Nolan M."/>
            <person name="Ohm R."/>
            <person name="Pangilinan J."/>
            <person name="Park H.-J."/>
            <person name="Ramirez L."/>
            <person name="Alfaro M."/>
            <person name="Sun H."/>
            <person name="Tritt A."/>
            <person name="Yoshinaga Y."/>
            <person name="Zwiers L.-H."/>
            <person name="Turgeon B."/>
            <person name="Goodwin S."/>
            <person name="Spatafora J."/>
            <person name="Crous P."/>
            <person name="Grigoriev I."/>
        </authorList>
    </citation>
    <scope>NUCLEOTIDE SEQUENCE</scope>
    <source>
        <strain evidence="2">CBS 121410</strain>
    </source>
</reference>
<comment type="caution">
    <text evidence="2">The sequence shown here is derived from an EMBL/GenBank/DDBJ whole genome shotgun (WGS) entry which is preliminary data.</text>
</comment>
<gene>
    <name evidence="2" type="ORF">K490DRAFT_62293</name>
</gene>
<sequence length="499" mass="54144">MDELEPPKKSVELQDAGAHELESDMDDHFSDASEGRKMSTDRSDATSPVPLTRVERVDDKPSHGEVPGTPAYSMRTQDAVPDEVEVVPEGTRSRSTSHLSAADRPSTPRSPGGTPIPKTVVEKVDPDVPSHGDVPGTAAYEMRQADAIPDIVLKAPEPPTKTPSAGSPTASNRSETLDDEAADPSDNEVEEVETAPKPDEAGAPEEPGQEADMDDNEEFGDDFDDFEEGEAGDDDFGDFDDGFQQPEDQSGAVLEPPVVDSAPALPIPAFEDLDDKNDVLRASQPFIEELFPAHFASTPEETQSADINPSLLSERSLSLWAQLVAPPPLQPPDWVRSRIRRLFLVSLGVPVDLDEILPASKQKKLILPSISIPGDRSPRPSSDNRNGALDRVKKEGGNNSTTSVDSSSSKVDRKRRGPPPPPELDLSSTAMLCSTTDAALNNLTDEELLAHVERLEALRRRADEVLLYWVKRKESAMGDKEAFEAVIANLVEHAKKVRK</sequence>
<organism evidence="2 3">
    <name type="scientific">Saccharata proteae CBS 121410</name>
    <dbReference type="NCBI Taxonomy" id="1314787"/>
    <lineage>
        <taxon>Eukaryota</taxon>
        <taxon>Fungi</taxon>
        <taxon>Dikarya</taxon>
        <taxon>Ascomycota</taxon>
        <taxon>Pezizomycotina</taxon>
        <taxon>Dothideomycetes</taxon>
        <taxon>Dothideomycetes incertae sedis</taxon>
        <taxon>Botryosphaeriales</taxon>
        <taxon>Saccharataceae</taxon>
        <taxon>Saccharata</taxon>
    </lineage>
</organism>
<feature type="compositionally biased region" description="Basic and acidic residues" evidence="1">
    <location>
        <begin position="120"/>
        <end position="130"/>
    </location>
</feature>
<feature type="region of interest" description="Disordered" evidence="1">
    <location>
        <begin position="370"/>
        <end position="428"/>
    </location>
</feature>
<dbReference type="OrthoDB" id="5378975at2759"/>
<name>A0A9P4I2G3_9PEZI</name>
<dbReference type="Proteomes" id="UP000799776">
    <property type="component" value="Unassembled WGS sequence"/>
</dbReference>
<accession>A0A9P4I2G3</accession>
<keyword evidence="3" id="KW-1185">Reference proteome</keyword>
<evidence type="ECO:0000313" key="2">
    <source>
        <dbReference type="EMBL" id="KAF2090962.1"/>
    </source>
</evidence>
<dbReference type="Pfam" id="PF17104">
    <property type="entry name" value="YBL010C_LAA2"/>
    <property type="match status" value="1"/>
</dbReference>